<evidence type="ECO:0000256" key="2">
    <source>
        <dbReference type="ARBA" id="ARBA00013365"/>
    </source>
</evidence>
<dbReference type="InterPro" id="IPR029052">
    <property type="entry name" value="Metallo-depent_PP-like"/>
</dbReference>
<organism evidence="8 9">
    <name type="scientific">Plantibacter flavus</name>
    <dbReference type="NCBI Taxonomy" id="150123"/>
    <lineage>
        <taxon>Bacteria</taxon>
        <taxon>Bacillati</taxon>
        <taxon>Actinomycetota</taxon>
        <taxon>Actinomycetes</taxon>
        <taxon>Micrococcales</taxon>
        <taxon>Microbacteriaceae</taxon>
        <taxon>Plantibacter</taxon>
    </lineage>
</organism>
<sequence>MRILHTSDWHLGRSLHGVDLLPFQRDFLAHLEQTVVDHEVDVLLVAGDIYDRAIPPVEAVTLLSESLGRLAGRTRVILAPGNHDSAIRLGFGAAMLRDGIDIRADLARVGEPVLVDDEHGPVAFYPLPYLDPDTARGMLAPDDQPLARSHAAVMGAALERVRADLTQRREHGAVRSVVAAHAFVIGGLASDSERDIRIGGVDAVPAQLFDDFDYVALGHLHGAQRVGAATGVDRMRYSGSPLAYSFSERNQVKSSVLVDLAADGSVHLELLPAPVPRRLVDVTGTLAELQGPAGDDAVDAWVRATVTDDVRPPELYATLTRRFPHLLVWSHAPANRSEEARAAAVTAVSDPVEVTAEFIEYATGAPATTRERELIAAANEAALAAEVSA</sequence>
<dbReference type="GO" id="GO:0004519">
    <property type="term" value="F:endonuclease activity"/>
    <property type="evidence" value="ECO:0007669"/>
    <property type="project" value="UniProtKB-KW"/>
</dbReference>
<dbReference type="InterPro" id="IPR004593">
    <property type="entry name" value="SbcD"/>
</dbReference>
<keyword evidence="4 6" id="KW-0378">Hydrolase</keyword>
<evidence type="ECO:0000256" key="4">
    <source>
        <dbReference type="ARBA" id="ARBA00022801"/>
    </source>
</evidence>
<protein>
    <recommendedName>
        <fullName evidence="2 6">Nuclease SbcCD subunit D</fullName>
    </recommendedName>
</protein>
<dbReference type="Gene3D" id="3.60.21.10">
    <property type="match status" value="1"/>
</dbReference>
<dbReference type="SUPFAM" id="SSF56300">
    <property type="entry name" value="Metallo-dependent phosphatases"/>
    <property type="match status" value="1"/>
</dbReference>
<dbReference type="RefSeq" id="WP_085514348.1">
    <property type="nucleotide sequence ID" value="NZ_FXAP01000008.1"/>
</dbReference>
<dbReference type="Pfam" id="PF00149">
    <property type="entry name" value="Metallophos"/>
    <property type="match status" value="1"/>
</dbReference>
<keyword evidence="6" id="KW-0235">DNA replication</keyword>
<accession>A0A3N2BY09</accession>
<dbReference type="PANTHER" id="PTHR30337:SF0">
    <property type="entry name" value="NUCLEASE SBCCD SUBUNIT D"/>
    <property type="match status" value="1"/>
</dbReference>
<gene>
    <name evidence="6" type="primary">sbcD</name>
    <name evidence="8" type="ORF">EDD42_0177</name>
</gene>
<dbReference type="GO" id="GO:0006260">
    <property type="term" value="P:DNA replication"/>
    <property type="evidence" value="ECO:0007669"/>
    <property type="project" value="UniProtKB-KW"/>
</dbReference>
<comment type="caution">
    <text evidence="8">The sequence shown here is derived from an EMBL/GenBank/DDBJ whole genome shotgun (WGS) entry which is preliminary data.</text>
</comment>
<dbReference type="AlphaFoldDB" id="A0A3N2BY09"/>
<dbReference type="PANTHER" id="PTHR30337">
    <property type="entry name" value="COMPONENT OF ATP-DEPENDENT DSDNA EXONUCLEASE"/>
    <property type="match status" value="1"/>
</dbReference>
<dbReference type="InterPro" id="IPR050535">
    <property type="entry name" value="DNA_Repair-Maintenance_Comp"/>
</dbReference>
<evidence type="ECO:0000259" key="7">
    <source>
        <dbReference type="Pfam" id="PF00149"/>
    </source>
</evidence>
<dbReference type="EMBL" id="RKHL01000001">
    <property type="protein sequence ID" value="ROR80140.1"/>
    <property type="molecule type" value="Genomic_DNA"/>
</dbReference>
<dbReference type="InterPro" id="IPR004843">
    <property type="entry name" value="Calcineurin-like_PHP"/>
</dbReference>
<comment type="subunit">
    <text evidence="6">Heterodimer of SbcC and SbcD.</text>
</comment>
<comment type="function">
    <text evidence="6">SbcCD cleaves DNA hairpin structures. These structures can inhibit DNA replication and are intermediates in certain DNA recombination reactions. The complex acts as a 3'-&gt;5' double strand exonuclease that can open hairpins. It also has a 5' single-strand endonuclease activity.</text>
</comment>
<proteinExistence type="inferred from homology"/>
<evidence type="ECO:0000256" key="6">
    <source>
        <dbReference type="RuleBase" id="RU363069"/>
    </source>
</evidence>
<evidence type="ECO:0000256" key="5">
    <source>
        <dbReference type="ARBA" id="ARBA00022839"/>
    </source>
</evidence>
<keyword evidence="6" id="KW-0233">DNA recombination</keyword>
<dbReference type="CDD" id="cd00840">
    <property type="entry name" value="MPP_Mre11_N"/>
    <property type="match status" value="1"/>
</dbReference>
<evidence type="ECO:0000256" key="3">
    <source>
        <dbReference type="ARBA" id="ARBA00022722"/>
    </source>
</evidence>
<keyword evidence="5 6" id="KW-0269">Exonuclease</keyword>
<evidence type="ECO:0000313" key="8">
    <source>
        <dbReference type="EMBL" id="ROR80140.1"/>
    </source>
</evidence>
<reference evidence="8 9" key="1">
    <citation type="submission" date="2018-11" db="EMBL/GenBank/DDBJ databases">
        <title>Sequencing the genomes of 1000 actinobacteria strains.</title>
        <authorList>
            <person name="Klenk H.-P."/>
        </authorList>
    </citation>
    <scope>NUCLEOTIDE SEQUENCE [LARGE SCALE GENOMIC DNA]</scope>
    <source>
        <strain evidence="8 9">DSM 14012</strain>
    </source>
</reference>
<name>A0A3N2BY09_9MICO</name>
<dbReference type="GO" id="GO:0008408">
    <property type="term" value="F:3'-5' exonuclease activity"/>
    <property type="evidence" value="ECO:0007669"/>
    <property type="project" value="InterPro"/>
</dbReference>
<keyword evidence="9" id="KW-1185">Reference proteome</keyword>
<comment type="similarity">
    <text evidence="1 6">Belongs to the SbcD family.</text>
</comment>
<keyword evidence="6" id="KW-0255">Endonuclease</keyword>
<evidence type="ECO:0000313" key="9">
    <source>
        <dbReference type="Proteomes" id="UP000266915"/>
    </source>
</evidence>
<evidence type="ECO:0000256" key="1">
    <source>
        <dbReference type="ARBA" id="ARBA00010555"/>
    </source>
</evidence>
<feature type="domain" description="Calcineurin-like phosphoesterase" evidence="7">
    <location>
        <begin position="1"/>
        <end position="91"/>
    </location>
</feature>
<dbReference type="Proteomes" id="UP000266915">
    <property type="component" value="Unassembled WGS sequence"/>
</dbReference>
<dbReference type="NCBIfam" id="TIGR00619">
    <property type="entry name" value="sbcd"/>
    <property type="match status" value="1"/>
</dbReference>
<dbReference type="GO" id="GO:0006310">
    <property type="term" value="P:DNA recombination"/>
    <property type="evidence" value="ECO:0007669"/>
    <property type="project" value="UniProtKB-KW"/>
</dbReference>
<dbReference type="InterPro" id="IPR041796">
    <property type="entry name" value="Mre11_N"/>
</dbReference>
<keyword evidence="3 6" id="KW-0540">Nuclease</keyword>